<evidence type="ECO:0000256" key="1">
    <source>
        <dbReference type="ARBA" id="ARBA00004141"/>
    </source>
</evidence>
<comment type="similarity">
    <text evidence="2 7">Belongs to the nematode receptor-like protein srg family.</text>
</comment>
<proteinExistence type="inferred from homology"/>
<dbReference type="Gene3D" id="3.40.50.11320">
    <property type="match status" value="1"/>
</dbReference>
<dbReference type="InterPro" id="IPR029058">
    <property type="entry name" value="AB_hydrolase_fold"/>
</dbReference>
<evidence type="ECO:0000256" key="7">
    <source>
        <dbReference type="RuleBase" id="RU280813"/>
    </source>
</evidence>
<evidence type="ECO:0000256" key="2">
    <source>
        <dbReference type="ARBA" id="ARBA00005692"/>
    </source>
</evidence>
<dbReference type="GO" id="GO:0007606">
    <property type="term" value="P:sensory perception of chemical stimulus"/>
    <property type="evidence" value="ECO:0007669"/>
    <property type="project" value="UniProtKB-UniRule"/>
</dbReference>
<comment type="similarity">
    <text evidence="3">Belongs to the peptidase S10 family.</text>
</comment>
<dbReference type="GO" id="GO:0006508">
    <property type="term" value="P:proteolysis"/>
    <property type="evidence" value="ECO:0007669"/>
    <property type="project" value="InterPro"/>
</dbReference>
<dbReference type="GO" id="GO:0004185">
    <property type="term" value="F:serine-type carboxypeptidase activity"/>
    <property type="evidence" value="ECO:0007669"/>
    <property type="project" value="InterPro"/>
</dbReference>
<feature type="transmembrane region" description="Helical" evidence="7">
    <location>
        <begin position="86"/>
        <end position="109"/>
    </location>
</feature>
<reference evidence="8 9" key="1">
    <citation type="submission" date="2019-12" db="EMBL/GenBank/DDBJ databases">
        <title>Chromosome-level assembly of the Caenorhabditis remanei genome.</title>
        <authorList>
            <person name="Teterina A.A."/>
            <person name="Willis J.H."/>
            <person name="Phillips P.C."/>
        </authorList>
    </citation>
    <scope>NUCLEOTIDE SEQUENCE [LARGE SCALE GENOMIC DNA]</scope>
    <source>
        <strain evidence="8 9">PX506</strain>
        <tissue evidence="8">Whole organism</tissue>
    </source>
</reference>
<feature type="transmembrane region" description="Helical" evidence="7">
    <location>
        <begin position="115"/>
        <end position="142"/>
    </location>
</feature>
<name>A0A6A5H3R8_CAERE</name>
<accession>A0A6A5H3R8</accession>
<feature type="transmembrane region" description="Helical" evidence="7">
    <location>
        <begin position="7"/>
        <end position="28"/>
    </location>
</feature>
<organism evidence="8 9">
    <name type="scientific">Caenorhabditis remanei</name>
    <name type="common">Caenorhabditis vulgaris</name>
    <dbReference type="NCBI Taxonomy" id="31234"/>
    <lineage>
        <taxon>Eukaryota</taxon>
        <taxon>Metazoa</taxon>
        <taxon>Ecdysozoa</taxon>
        <taxon>Nematoda</taxon>
        <taxon>Chromadorea</taxon>
        <taxon>Rhabditida</taxon>
        <taxon>Rhabditina</taxon>
        <taxon>Rhabditomorpha</taxon>
        <taxon>Rhabditoidea</taxon>
        <taxon>Rhabditidae</taxon>
        <taxon>Peloderinae</taxon>
        <taxon>Caenorhabditis</taxon>
    </lineage>
</organism>
<dbReference type="AlphaFoldDB" id="A0A6A5H3R8"/>
<dbReference type="PRINTS" id="PR00698">
    <property type="entry name" value="TMPROTEINSRG"/>
</dbReference>
<keyword evidence="5 7" id="KW-1133">Transmembrane helix</keyword>
<feature type="transmembrane region" description="Helical" evidence="7">
    <location>
        <begin position="566"/>
        <end position="587"/>
    </location>
</feature>
<feature type="transmembrane region" description="Helical" evidence="7">
    <location>
        <begin position="399"/>
        <end position="421"/>
    </location>
</feature>
<comment type="subcellular location">
    <subcellularLocation>
        <location evidence="1">Membrane</location>
        <topology evidence="1">Multi-pass membrane protein</topology>
    </subcellularLocation>
</comment>
<dbReference type="InterPro" id="IPR051119">
    <property type="entry name" value="Nematode_SR-like"/>
</dbReference>
<feature type="transmembrane region" description="Helical" evidence="7">
    <location>
        <begin position="283"/>
        <end position="301"/>
    </location>
</feature>
<dbReference type="Pfam" id="PF00450">
    <property type="entry name" value="Peptidase_S10"/>
    <property type="match status" value="1"/>
</dbReference>
<gene>
    <name evidence="8" type="ORF">GCK72_010762</name>
</gene>
<comment type="caution">
    <text evidence="8">The sequence shown here is derived from an EMBL/GenBank/DDBJ whole genome shotgun (WGS) entry which is preliminary data.</text>
</comment>
<dbReference type="SUPFAM" id="SSF53474">
    <property type="entry name" value="alpha/beta-Hydrolases"/>
    <property type="match status" value="1"/>
</dbReference>
<dbReference type="PANTHER" id="PTHR31627">
    <property type="entry name" value="SERPENTINE RECEPTOR CLASS GAMMA-RELATED"/>
    <property type="match status" value="1"/>
</dbReference>
<dbReference type="GeneID" id="9811151"/>
<dbReference type="EMBL" id="WUAV01000003">
    <property type="protein sequence ID" value="KAF1762500.1"/>
    <property type="molecule type" value="Genomic_DNA"/>
</dbReference>
<dbReference type="Pfam" id="PF02118">
    <property type="entry name" value="Srg"/>
    <property type="match status" value="3"/>
</dbReference>
<evidence type="ECO:0000256" key="4">
    <source>
        <dbReference type="ARBA" id="ARBA00022692"/>
    </source>
</evidence>
<feature type="transmembrane region" description="Helical" evidence="7">
    <location>
        <begin position="190"/>
        <end position="213"/>
    </location>
</feature>
<evidence type="ECO:0000313" key="8">
    <source>
        <dbReference type="EMBL" id="KAF1762500.1"/>
    </source>
</evidence>
<comment type="caution">
    <text evidence="7">Lacks conserved residue(s) required for the propagation of feature annotation.</text>
</comment>
<feature type="transmembrane region" description="Helical" evidence="7">
    <location>
        <begin position="368"/>
        <end position="387"/>
    </location>
</feature>
<evidence type="ECO:0000256" key="3">
    <source>
        <dbReference type="ARBA" id="ARBA00009431"/>
    </source>
</evidence>
<dbReference type="InterPro" id="IPR000609">
    <property type="entry name" value="7TM_GPCR_serpentine_rcpt_Srg"/>
</dbReference>
<dbReference type="GO" id="GO:0016020">
    <property type="term" value="C:membrane"/>
    <property type="evidence" value="ECO:0007669"/>
    <property type="project" value="UniProtKB-SubCell"/>
</dbReference>
<keyword evidence="6 7" id="KW-0472">Membrane</keyword>
<evidence type="ECO:0000256" key="5">
    <source>
        <dbReference type="ARBA" id="ARBA00022989"/>
    </source>
</evidence>
<dbReference type="InterPro" id="IPR001563">
    <property type="entry name" value="Peptidase_S10"/>
</dbReference>
<dbReference type="KEGG" id="crq:GCK72_010762"/>
<keyword evidence="4 7" id="KW-0812">Transmembrane</keyword>
<sequence length="703" mass="82346">MRIMISIIIVAPFLVIWNTLISRNYLAFLNGGFSITYERRVSWASLSLMQFSLIIVTVLITMVTTIITFYKMTTMKKRIKSSERSLCIAAALISVGFLLEAMTESFFAFFKDAPWLITVMAYIFNTTWDILFVGSPLVLLLVTTQFRDHVLGIRIERTQRVSSINNALHFHHTHHTMTRFRYREQYQYNLCYWIFTADCVVSMIYIILDLIIIRPALYIPQLCSTFSPIFINHPILNHIIFPLYNYCRVFKTVSQPGMILCRVLCVHLLTAHDEITKRNMPRAMVTVLTLPLVVIFNTIISEKEVVFWKGGFFTIYHRKIEWLSLSMLHLSFILCAILIILTSTFFIYRKLVVIQSDVMPARSLIFNSSFWVFGFILQGTFQSYYAIFRHSSWFPSQIIDMQFFIFDVMTVGCPIIMVRFAKEFRDQVLFGKRYPKSQDLNQIQLMSIEMQEKEKEAAREARHRCQTPKFDNKYIQYYYGGFQPNYARRVNWFGTTAWQLSYMQISMGITVITNLISAFHHFKAYQEKNPSQLCIIWGVISIDYIFCGSIFCFLNKSFAFEYSNLIFILVFLVWDGFNIISPAIMIAMNKNLRKNVFAIEYEDEENQIAHSSLQIKRQGDHHLPKAIHRHPFIKKIVRNHVRVLVYYGDTGMACNFIMEQQFVDQLGLRRTLKKTPWKFDRQIAGFKTLFDGLSSLLSAEPDI</sequence>
<dbReference type="PANTHER" id="PTHR31627:SF9">
    <property type="entry name" value="SERPENTINE RECEPTOR CLASS GAMMA-3"/>
    <property type="match status" value="1"/>
</dbReference>
<dbReference type="Proteomes" id="UP000483820">
    <property type="component" value="Chromosome III"/>
</dbReference>
<evidence type="ECO:0000313" key="9">
    <source>
        <dbReference type="Proteomes" id="UP000483820"/>
    </source>
</evidence>
<dbReference type="GO" id="GO:0004888">
    <property type="term" value="F:transmembrane signaling receptor activity"/>
    <property type="evidence" value="ECO:0007669"/>
    <property type="project" value="InterPro"/>
</dbReference>
<feature type="transmembrane region" description="Helical" evidence="7">
    <location>
        <begin position="534"/>
        <end position="554"/>
    </location>
</feature>
<dbReference type="CTD" id="9811151"/>
<feature type="transmembrane region" description="Helical" evidence="7">
    <location>
        <begin position="502"/>
        <end position="522"/>
    </location>
</feature>
<protein>
    <recommendedName>
        <fullName evidence="7">Serpentine receptor class gamma</fullName>
    </recommendedName>
</protein>
<evidence type="ECO:0000256" key="6">
    <source>
        <dbReference type="ARBA" id="ARBA00023136"/>
    </source>
</evidence>
<feature type="transmembrane region" description="Helical" evidence="7">
    <location>
        <begin position="322"/>
        <end position="348"/>
    </location>
</feature>
<feature type="transmembrane region" description="Helical" evidence="7">
    <location>
        <begin position="48"/>
        <end position="70"/>
    </location>
</feature>
<dbReference type="RefSeq" id="XP_053587599.1">
    <property type="nucleotide sequence ID" value="XM_053728022.1"/>
</dbReference>